<feature type="binding site" evidence="4">
    <location>
        <begin position="243"/>
        <end position="245"/>
    </location>
    <ligand>
        <name>acetyl-CoA</name>
        <dbReference type="ChEBI" id="CHEBI:57288"/>
        <label>2</label>
    </ligand>
</feature>
<keyword evidence="3 4" id="KW-0012">Acyltransferase</keyword>
<dbReference type="EMBL" id="RJSF01000037">
    <property type="protein sequence ID" value="RNM14806.1"/>
    <property type="molecule type" value="Genomic_DNA"/>
</dbReference>
<keyword evidence="2 4" id="KW-0677">Repeat</keyword>
<dbReference type="NCBIfam" id="TIGR03448">
    <property type="entry name" value="mycothiol_MshD"/>
    <property type="match status" value="1"/>
</dbReference>
<dbReference type="Proteomes" id="UP000279994">
    <property type="component" value="Unassembled WGS sequence"/>
</dbReference>
<evidence type="ECO:0000256" key="4">
    <source>
        <dbReference type="HAMAP-Rule" id="MF_01698"/>
    </source>
</evidence>
<dbReference type="InterPro" id="IPR017813">
    <property type="entry name" value="Mycothiol_AcTrfase"/>
</dbReference>
<dbReference type="PANTHER" id="PTHR43072">
    <property type="entry name" value="N-ACETYLTRANSFERASE"/>
    <property type="match status" value="1"/>
</dbReference>
<comment type="caution">
    <text evidence="4">Lacks conserved residue(s) required for the propagation of feature annotation.</text>
</comment>
<dbReference type="HAMAP" id="MF_01698">
    <property type="entry name" value="MshD"/>
    <property type="match status" value="1"/>
</dbReference>
<dbReference type="InterPro" id="IPR000182">
    <property type="entry name" value="GNAT_dom"/>
</dbReference>
<feature type="domain" description="N-acetyltransferase" evidence="5">
    <location>
        <begin position="151"/>
        <end position="308"/>
    </location>
</feature>
<dbReference type="EC" id="2.3.1.189" evidence="4"/>
<keyword evidence="1 4" id="KW-0808">Transferase</keyword>
<comment type="function">
    <text evidence="4">Catalyzes the transfer of acetyl from acetyl-CoA to desacetylmycothiol (Cys-GlcN-Ins) to form mycothiol.</text>
</comment>
<gene>
    <name evidence="4 6" type="primary">mshD</name>
    <name evidence="6" type="ORF">EFL26_10075</name>
</gene>
<dbReference type="Pfam" id="PF00583">
    <property type="entry name" value="Acetyltransf_1"/>
    <property type="match status" value="2"/>
</dbReference>
<evidence type="ECO:0000256" key="1">
    <source>
        <dbReference type="ARBA" id="ARBA00022679"/>
    </source>
</evidence>
<comment type="similarity">
    <text evidence="4">Belongs to the acetyltransferase family. MshD subfamily.</text>
</comment>
<feature type="domain" description="N-acetyltransferase" evidence="5">
    <location>
        <begin position="1"/>
        <end position="147"/>
    </location>
</feature>
<comment type="catalytic activity">
    <reaction evidence="4">
        <text>1D-myo-inositol 2-(L-cysteinylamino)-2-deoxy-alpha-D-glucopyranoside + acetyl-CoA = mycothiol + CoA + H(+)</text>
        <dbReference type="Rhea" id="RHEA:26172"/>
        <dbReference type="ChEBI" id="CHEBI:15378"/>
        <dbReference type="ChEBI" id="CHEBI:16768"/>
        <dbReference type="ChEBI" id="CHEBI:57287"/>
        <dbReference type="ChEBI" id="CHEBI:57288"/>
        <dbReference type="ChEBI" id="CHEBI:58887"/>
        <dbReference type="EC" id="2.3.1.189"/>
    </reaction>
</comment>
<feature type="binding site" evidence="4">
    <location>
        <position position="177"/>
    </location>
    <ligand>
        <name>1D-myo-inositol 2-(L-cysteinylamino)-2-deoxy-alpha-D-glucopyranoside</name>
        <dbReference type="ChEBI" id="CHEBI:58887"/>
    </ligand>
</feature>
<dbReference type="InterPro" id="IPR016181">
    <property type="entry name" value="Acyl_CoA_acyltransferase"/>
</dbReference>
<accession>A0A3N0GRJ9</accession>
<dbReference type="GO" id="GO:0010125">
    <property type="term" value="P:mycothiol biosynthetic process"/>
    <property type="evidence" value="ECO:0007669"/>
    <property type="project" value="UniProtKB-UniRule"/>
</dbReference>
<feature type="binding site" evidence="4">
    <location>
        <begin position="79"/>
        <end position="81"/>
    </location>
    <ligand>
        <name>acetyl-CoA</name>
        <dbReference type="ChEBI" id="CHEBI:57288"/>
        <label>1</label>
    </ligand>
</feature>
<feature type="binding site" evidence="4">
    <location>
        <position position="46"/>
    </location>
    <ligand>
        <name>1D-myo-inositol 2-(L-cysteinylamino)-2-deoxy-alpha-D-glucopyranoside</name>
        <dbReference type="ChEBI" id="CHEBI:58887"/>
    </ligand>
</feature>
<feature type="binding site" evidence="4">
    <location>
        <position position="239"/>
    </location>
    <ligand>
        <name>1D-myo-inositol 2-(L-cysteinylamino)-2-deoxy-alpha-D-glucopyranoside</name>
        <dbReference type="ChEBI" id="CHEBI:58887"/>
    </ligand>
</feature>
<proteinExistence type="inferred from homology"/>
<dbReference type="Gene3D" id="3.40.630.30">
    <property type="match status" value="1"/>
</dbReference>
<dbReference type="PROSITE" id="PS51186">
    <property type="entry name" value="GNAT"/>
    <property type="match status" value="2"/>
</dbReference>
<dbReference type="PIRSF" id="PIRSF021524">
    <property type="entry name" value="MSH_acetyltransferase"/>
    <property type="match status" value="1"/>
</dbReference>
<comment type="caution">
    <text evidence="6">The sequence shown here is derived from an EMBL/GenBank/DDBJ whole genome shotgun (WGS) entry which is preliminary data.</text>
</comment>
<sequence>MSQIEAEIQQVTPEAFAASPTDGPAAEVRRIAEACDEADGVITLNEQACLQLKYRGLRDASLWLGAGGFALLHGQILDLAVHPDARGQGVGTELARRALAATDRVEAWSHADHPGAARIAERFGIPRERELRIMSRPTSLPLGKAVVPPGVRIRTFLPSDEQALLEVNAAAFAHHPEQGHMTHEDFQERVGEPWFDPDGLFLAVPDEETDLELAADPEMQVLGFHWTKVHRDERPPYGEVYVVATNPKAAGRGLGTLLTNVGLRHLATRGVDEVILYVDGDNDPAIAVYEGQGFTTVRTEVQYRGATH</sequence>
<dbReference type="GO" id="GO:0035447">
    <property type="term" value="F:mycothiol synthase activity"/>
    <property type="evidence" value="ECO:0007669"/>
    <property type="project" value="UniProtKB-UniRule"/>
</dbReference>
<feature type="binding site" evidence="4">
    <location>
        <position position="228"/>
    </location>
    <ligand>
        <name>1D-myo-inositol 2-(L-cysteinylamino)-2-deoxy-alpha-D-glucopyranoside</name>
        <dbReference type="ChEBI" id="CHEBI:58887"/>
    </ligand>
</feature>
<dbReference type="CDD" id="cd04301">
    <property type="entry name" value="NAT_SF"/>
    <property type="match status" value="2"/>
</dbReference>
<dbReference type="AlphaFoldDB" id="A0A3N0GRJ9"/>
<dbReference type="OrthoDB" id="3208058at2"/>
<evidence type="ECO:0000313" key="6">
    <source>
        <dbReference type="EMBL" id="RNM14806.1"/>
    </source>
</evidence>
<keyword evidence="7" id="KW-1185">Reference proteome</keyword>
<evidence type="ECO:0000256" key="3">
    <source>
        <dbReference type="ARBA" id="ARBA00023315"/>
    </source>
</evidence>
<comment type="subunit">
    <text evidence="4">Monomer.</text>
</comment>
<dbReference type="PANTHER" id="PTHR43072:SF23">
    <property type="entry name" value="UPF0039 PROTEIN C11D3.02C"/>
    <property type="match status" value="1"/>
</dbReference>
<name>A0A3N0GRJ9_9ACTN</name>
<dbReference type="RefSeq" id="WP_123222769.1">
    <property type="nucleotide sequence ID" value="NZ_RJSF01000037.1"/>
</dbReference>
<feature type="binding site" evidence="4">
    <location>
        <position position="277"/>
    </location>
    <ligand>
        <name>1D-myo-inositol 2-(L-cysteinylamino)-2-deoxy-alpha-D-glucopyranoside</name>
        <dbReference type="ChEBI" id="CHEBI:58887"/>
    </ligand>
</feature>
<dbReference type="SUPFAM" id="SSF55729">
    <property type="entry name" value="Acyl-CoA N-acyltransferases (Nat)"/>
    <property type="match status" value="1"/>
</dbReference>
<evidence type="ECO:0000313" key="7">
    <source>
        <dbReference type="Proteomes" id="UP000279994"/>
    </source>
</evidence>
<feature type="binding site" evidence="4">
    <location>
        <begin position="250"/>
        <end position="256"/>
    </location>
    <ligand>
        <name>acetyl-CoA</name>
        <dbReference type="ChEBI" id="CHEBI:57288"/>
        <label>2</label>
    </ligand>
</feature>
<reference evidence="6 7" key="1">
    <citation type="submission" date="2018-11" db="EMBL/GenBank/DDBJ databases">
        <authorList>
            <person name="Li F."/>
        </authorList>
    </citation>
    <scope>NUCLEOTIDE SEQUENCE [LARGE SCALE GENOMIC DNA]</scope>
    <source>
        <strain evidence="6 7">Gsoil 818</strain>
    </source>
</reference>
<evidence type="ECO:0000256" key="2">
    <source>
        <dbReference type="ARBA" id="ARBA00022737"/>
    </source>
</evidence>
<organism evidence="6 7">
    <name type="scientific">Nocardioides pocheonensis</name>
    <dbReference type="NCBI Taxonomy" id="661485"/>
    <lineage>
        <taxon>Bacteria</taxon>
        <taxon>Bacillati</taxon>
        <taxon>Actinomycetota</taxon>
        <taxon>Actinomycetes</taxon>
        <taxon>Propionibacteriales</taxon>
        <taxon>Nocardioidaceae</taxon>
        <taxon>Nocardioides</taxon>
    </lineage>
</organism>
<protein>
    <recommendedName>
        <fullName evidence="4">Mycothiol acetyltransferase</fullName>
        <shortName evidence="4">MSH acetyltransferase</shortName>
        <ecNumber evidence="4">2.3.1.189</ecNumber>
    </recommendedName>
    <alternativeName>
        <fullName evidence="4">Mycothiol synthase</fullName>
    </alternativeName>
</protein>
<evidence type="ECO:0000259" key="5">
    <source>
        <dbReference type="PROSITE" id="PS51186"/>
    </source>
</evidence>